<accession>A0A5N6TT35</accession>
<proteinExistence type="predicted"/>
<name>A0A5N6TT35_ASPAV</name>
<keyword evidence="3" id="KW-1185">Reference proteome</keyword>
<organism evidence="2 3">
    <name type="scientific">Aspergillus avenaceus</name>
    <dbReference type="NCBI Taxonomy" id="36643"/>
    <lineage>
        <taxon>Eukaryota</taxon>
        <taxon>Fungi</taxon>
        <taxon>Dikarya</taxon>
        <taxon>Ascomycota</taxon>
        <taxon>Pezizomycotina</taxon>
        <taxon>Eurotiomycetes</taxon>
        <taxon>Eurotiomycetidae</taxon>
        <taxon>Eurotiales</taxon>
        <taxon>Aspergillaceae</taxon>
        <taxon>Aspergillus</taxon>
        <taxon>Aspergillus subgen. Circumdati</taxon>
    </lineage>
</organism>
<protein>
    <submittedName>
        <fullName evidence="2">Uncharacterized protein</fullName>
    </submittedName>
</protein>
<feature type="region of interest" description="Disordered" evidence="1">
    <location>
        <begin position="1"/>
        <end position="35"/>
    </location>
</feature>
<reference evidence="2 3" key="1">
    <citation type="submission" date="2019-04" db="EMBL/GenBank/DDBJ databases">
        <title>Friends and foes A comparative genomics study of 23 Aspergillus species from section Flavi.</title>
        <authorList>
            <consortium name="DOE Joint Genome Institute"/>
            <person name="Kjaerbolling I."/>
            <person name="Vesth T."/>
            <person name="Frisvad J.C."/>
            <person name="Nybo J.L."/>
            <person name="Theobald S."/>
            <person name="Kildgaard S."/>
            <person name="Isbrandt T."/>
            <person name="Kuo A."/>
            <person name="Sato A."/>
            <person name="Lyhne E.K."/>
            <person name="Kogle M.E."/>
            <person name="Wiebenga A."/>
            <person name="Kun R.S."/>
            <person name="Lubbers R.J."/>
            <person name="Makela M.R."/>
            <person name="Barry K."/>
            <person name="Chovatia M."/>
            <person name="Clum A."/>
            <person name="Daum C."/>
            <person name="Haridas S."/>
            <person name="He G."/>
            <person name="LaButti K."/>
            <person name="Lipzen A."/>
            <person name="Mondo S."/>
            <person name="Riley R."/>
            <person name="Salamov A."/>
            <person name="Simmons B.A."/>
            <person name="Magnuson J.K."/>
            <person name="Henrissat B."/>
            <person name="Mortensen U.H."/>
            <person name="Larsen T.O."/>
            <person name="Devries R.P."/>
            <person name="Grigoriev I.V."/>
            <person name="Machida M."/>
            <person name="Baker S.E."/>
            <person name="Andersen M.R."/>
        </authorList>
    </citation>
    <scope>NUCLEOTIDE SEQUENCE [LARGE SCALE GENOMIC DNA]</scope>
    <source>
        <strain evidence="2 3">IBT 18842</strain>
    </source>
</reference>
<dbReference type="EMBL" id="ML742130">
    <property type="protein sequence ID" value="KAE8149221.1"/>
    <property type="molecule type" value="Genomic_DNA"/>
</dbReference>
<dbReference type="Proteomes" id="UP000325780">
    <property type="component" value="Unassembled WGS sequence"/>
</dbReference>
<gene>
    <name evidence="2" type="ORF">BDV25DRAFT_156705</name>
</gene>
<evidence type="ECO:0000256" key="1">
    <source>
        <dbReference type="SAM" id="MobiDB-lite"/>
    </source>
</evidence>
<dbReference type="InterPro" id="IPR027417">
    <property type="entry name" value="P-loop_NTPase"/>
</dbReference>
<dbReference type="AlphaFoldDB" id="A0A5N6TT35"/>
<evidence type="ECO:0000313" key="2">
    <source>
        <dbReference type="EMBL" id="KAE8149221.1"/>
    </source>
</evidence>
<dbReference type="SUPFAM" id="SSF52540">
    <property type="entry name" value="P-loop containing nucleoside triphosphate hydrolases"/>
    <property type="match status" value="1"/>
</dbReference>
<sequence>MEILKSFLGRSSTGQPSGRPPPSRPSKTTMDPQCPRTETVQELARILDEETVVHVRGTPASGKTTLARLLHEYYRQQQRPSVIIYRWPHGVDHSCTNFLVRKAGDAGYPFITADTLQTDDIVFIIDESQASFGDVDLWLGFVKTQSGRGFGPRVCLFTAYGSPREGPNYGIGTTPVYFGIQQRVSISVSNIEHSPRIGLFYTRNEFDDVIQRKCSAPWRVLPLHHDAKDYIFGLTNGHPGAVDGVLGMIQKAYRSDIKHGDIALVQKHHIIELLNNEDKAFNYLAQAPVQRSFVNRKNLTVEAADVLRKVLVNGSISRDLGHEGIRLCYESGWLHSEALDLEGLDVVCIFPSRLHEKYVEHYLTASTVPFPIDRYPNIMALSEEVLRRFSPRNLSSRKQVGTGAVERHLEATYQDEFYRSLHDVLGFSTNVSSEWSGDGLGRIDFRITQVGWGIELLRDGDRLEAHCGRFVGSGIYTPWIENGWLRDWIIIDCRTSMPKPYNVPDTKLWRAVFKDDFSSVEVLNSNNEVVVSRFPLMS</sequence>
<dbReference type="OrthoDB" id="2364732at2759"/>
<evidence type="ECO:0000313" key="3">
    <source>
        <dbReference type="Proteomes" id="UP000325780"/>
    </source>
</evidence>